<sequence length="700" mass="77627">MDRLQAGAHKPPAVIIIARHGARIDAVDKDWHLTSPTPYNPPLTYGGWIQGRALGAHIASLLKAREISVLDDVIPSASSSNTTINSSTTATTSEDIHHEIPRKVRKHNLIIHSSPFLRCVQTSVAIGAGISQYYRSENEQTPPSSNPASRDISPLASPLRPSTPNATDQWTRHIGKDRASSHGRRAKAAPRTRLRIDGFLGEWLSPDYFDQITPPPASVMMVAGAKSELSKRGETLHRAYNVGGNSFSGHFPGGWKRNQSPTTPDAPNNGSAGFGMSALADALPSESRFGDDGFNYHRPIKAITIRDVLSRSPSHSHEDYSDGYIPPVPSYAVSTSDPIPPGYVAHARDACIDVDYQWDSMKGPQSCGDGGEYGEEWSAMHRRFRNGLLNLLDWYSHEQPRRHHQNHRYHHHNHNNHHHYEGEDDTDTVVVLVTHGPGCNALIGALTNQPVLIDVPMTSLTMAVRKDVFKPKESLTHQSPDRLDNREAEQRVLQSATSLLQLYDVSLVASTEHLRATSNPLSIPQLPSPVLERPRPISIYRHRVDSSPVRFTNDNEETTSQPATRKLGLQRSATINSSSHHHHSTRHGPGLWSSASNIPFKNNYSAEVEESLNHRNERPELAPLETKITNDEPKLQTVGTDARPSSSSSLQFSSPNQPHEPLQEQQPKSQLGLWSSSAAFVQARERESTIRRRWTVTEQQ</sequence>
<dbReference type="RefSeq" id="XP_020121300.1">
    <property type="nucleotide sequence ID" value="XM_020265534.1"/>
</dbReference>
<feature type="region of interest" description="Disordered" evidence="1">
    <location>
        <begin position="542"/>
        <end position="596"/>
    </location>
</feature>
<feature type="compositionally biased region" description="Polar residues" evidence="1">
    <location>
        <begin position="663"/>
        <end position="675"/>
    </location>
</feature>
<comment type="caution">
    <text evidence="2">The sequence shown here is derived from an EMBL/GenBank/DDBJ whole genome shotgun (WGS) entry which is preliminary data.</text>
</comment>
<dbReference type="EMBL" id="LFMY01000004">
    <property type="protein sequence ID" value="OKL61179.1"/>
    <property type="molecule type" value="Genomic_DNA"/>
</dbReference>
<feature type="compositionally biased region" description="Basic residues" evidence="1">
    <location>
        <begin position="404"/>
        <end position="417"/>
    </location>
</feature>
<dbReference type="PANTHER" id="PTHR16469:SF27">
    <property type="entry name" value="UBIQUITIN-ASSOCIATED AND SH3 DOMAIN-CONTAINING BA-RELATED"/>
    <property type="match status" value="1"/>
</dbReference>
<dbReference type="PANTHER" id="PTHR16469">
    <property type="entry name" value="UBIQUITIN-ASSOCIATED AND SH3 DOMAIN-CONTAINING BA-RELATED"/>
    <property type="match status" value="1"/>
</dbReference>
<feature type="compositionally biased region" description="Polar residues" evidence="1">
    <location>
        <begin position="160"/>
        <end position="169"/>
    </location>
</feature>
<feature type="region of interest" description="Disordered" evidence="1">
    <location>
        <begin position="609"/>
        <end position="675"/>
    </location>
</feature>
<reference evidence="2 3" key="1">
    <citation type="submission" date="2015-06" db="EMBL/GenBank/DDBJ databases">
        <title>Talaromyces atroroseus IBT 11181 draft genome.</title>
        <authorList>
            <person name="Rasmussen K.B."/>
            <person name="Rasmussen S."/>
            <person name="Petersen B."/>
            <person name="Sicheritz-Ponten T."/>
            <person name="Mortensen U.H."/>
            <person name="Thrane U."/>
        </authorList>
    </citation>
    <scope>NUCLEOTIDE SEQUENCE [LARGE SCALE GENOMIC DNA]</scope>
    <source>
        <strain evidence="2 3">IBT 11181</strain>
    </source>
</reference>
<evidence type="ECO:0008006" key="4">
    <source>
        <dbReference type="Google" id="ProtNLM"/>
    </source>
</evidence>
<dbReference type="Proteomes" id="UP000214365">
    <property type="component" value="Unassembled WGS sequence"/>
</dbReference>
<feature type="region of interest" description="Disordered" evidence="1">
    <location>
        <begin position="404"/>
        <end position="423"/>
    </location>
</feature>
<gene>
    <name evidence="2" type="ORF">UA08_03254</name>
</gene>
<feature type="compositionally biased region" description="Low complexity" evidence="1">
    <location>
        <begin position="645"/>
        <end position="654"/>
    </location>
</feature>
<feature type="compositionally biased region" description="Polar residues" evidence="1">
    <location>
        <begin position="257"/>
        <end position="271"/>
    </location>
</feature>
<dbReference type="SUPFAM" id="SSF53254">
    <property type="entry name" value="Phosphoglycerate mutase-like"/>
    <property type="match status" value="1"/>
</dbReference>
<proteinExistence type="predicted"/>
<evidence type="ECO:0000256" key="1">
    <source>
        <dbReference type="SAM" id="MobiDB-lite"/>
    </source>
</evidence>
<feature type="region of interest" description="Disordered" evidence="1">
    <location>
        <begin position="77"/>
        <end position="99"/>
    </location>
</feature>
<dbReference type="STRING" id="1441469.A0A225AZN9"/>
<protein>
    <recommendedName>
        <fullName evidence="4">Phosphoglycerate mutase</fullName>
    </recommendedName>
</protein>
<feature type="region of interest" description="Disordered" evidence="1">
    <location>
        <begin position="251"/>
        <end position="273"/>
    </location>
</feature>
<dbReference type="AlphaFoldDB" id="A0A225AZN9"/>
<dbReference type="GeneID" id="31003009"/>
<organism evidence="2 3">
    <name type="scientific">Talaromyces atroroseus</name>
    <dbReference type="NCBI Taxonomy" id="1441469"/>
    <lineage>
        <taxon>Eukaryota</taxon>
        <taxon>Fungi</taxon>
        <taxon>Dikarya</taxon>
        <taxon>Ascomycota</taxon>
        <taxon>Pezizomycotina</taxon>
        <taxon>Eurotiomycetes</taxon>
        <taxon>Eurotiomycetidae</taxon>
        <taxon>Eurotiales</taxon>
        <taxon>Trichocomaceae</taxon>
        <taxon>Talaromyces</taxon>
        <taxon>Talaromyces sect. Trachyspermi</taxon>
    </lineage>
</organism>
<dbReference type="Gene3D" id="3.40.50.1240">
    <property type="entry name" value="Phosphoglycerate mutase-like"/>
    <property type="match status" value="2"/>
</dbReference>
<dbReference type="OrthoDB" id="3898179at2759"/>
<feature type="compositionally biased region" description="Polar residues" evidence="1">
    <location>
        <begin position="136"/>
        <end position="148"/>
    </location>
</feature>
<feature type="compositionally biased region" description="Basic residues" evidence="1">
    <location>
        <begin position="181"/>
        <end position="190"/>
    </location>
</feature>
<feature type="compositionally biased region" description="Basic and acidic residues" evidence="1">
    <location>
        <begin position="170"/>
        <end position="180"/>
    </location>
</feature>
<evidence type="ECO:0000313" key="2">
    <source>
        <dbReference type="EMBL" id="OKL61179.1"/>
    </source>
</evidence>
<evidence type="ECO:0000313" key="3">
    <source>
        <dbReference type="Proteomes" id="UP000214365"/>
    </source>
</evidence>
<feature type="compositionally biased region" description="Low complexity" evidence="1">
    <location>
        <begin position="77"/>
        <end position="93"/>
    </location>
</feature>
<name>A0A225AZN9_TALAT</name>
<feature type="region of interest" description="Disordered" evidence="1">
    <location>
        <begin position="136"/>
        <end position="190"/>
    </location>
</feature>
<accession>A0A225AZN9</accession>
<keyword evidence="3" id="KW-1185">Reference proteome</keyword>
<dbReference type="InterPro" id="IPR051710">
    <property type="entry name" value="Phosphatase_SH3-domain"/>
</dbReference>
<dbReference type="InterPro" id="IPR029033">
    <property type="entry name" value="His_PPase_superfam"/>
</dbReference>
<feature type="compositionally biased region" description="Basic and acidic residues" evidence="1">
    <location>
        <begin position="611"/>
        <end position="620"/>
    </location>
</feature>